<dbReference type="InterPro" id="IPR011044">
    <property type="entry name" value="Quino_amine_DH_bsu"/>
</dbReference>
<dbReference type="Gene3D" id="2.130.10.10">
    <property type="entry name" value="YVTN repeat-like/Quinoprotein amine dehydrogenase"/>
    <property type="match status" value="1"/>
</dbReference>
<name>A0AA49JD87_9BACT</name>
<evidence type="ECO:0000259" key="1">
    <source>
        <dbReference type="Pfam" id="PF13448"/>
    </source>
</evidence>
<reference evidence="2" key="2">
    <citation type="journal article" date="2024" name="Antonie Van Leeuwenhoek">
        <title>Roseihalotalea indica gen. nov., sp. nov., a halophilic Bacteroidetes from mesopelagic Southwest Indian Ocean with higher carbohydrate metabolic potential.</title>
        <authorList>
            <person name="Chen B."/>
            <person name="Zhang M."/>
            <person name="Lin D."/>
            <person name="Ye J."/>
            <person name="Tang K."/>
        </authorList>
    </citation>
    <scope>NUCLEOTIDE SEQUENCE</scope>
    <source>
        <strain evidence="2">TK19036</strain>
    </source>
</reference>
<dbReference type="InterPro" id="IPR015943">
    <property type="entry name" value="WD40/YVTN_repeat-like_dom_sf"/>
</dbReference>
<dbReference type="EMBL" id="CP120682">
    <property type="protein sequence ID" value="WKN36503.1"/>
    <property type="molecule type" value="Genomic_DNA"/>
</dbReference>
<evidence type="ECO:0000313" key="2">
    <source>
        <dbReference type="EMBL" id="WKN36503.1"/>
    </source>
</evidence>
<sequence>MNKNTLQLFLWVIYVATLAISVSGCREPDDLTVTKENPVIINNPAGLDSRIQVTEGDVIVPIKEAPQYTAQGRVEAEPPEDLNYVLMLRAEVDAPQWENQTLQASHVFVQNSLAYVTYNTQGSSFRGGLDVIDVSNRHAPALKSQAIFPNTEFSSVAVNDSMVYLTGAQLDEEELSSPAIIEIIPYSSEGLAEERTTIDLPSYVGTDIKVDDQYIYVTYGSNGGLSVYDIATLELVKQITLDDARSLILSDNDVLVMQGSPARVSVISKTTWEVTRSYATDGADRVGAKSIFDITDDALFIPTGEEGLKILDRQDGTLVEHIALPTLEDINPEDISTNGVSVANDKIFAANGAAGLYVMHNIDGAYQLFGSASFGGSVNYVMSQGNLMFVATGTSGLKIVEILEYDPDNGDYITIGDWDEYGRPNYLCETESAIDADLEARINAQFMKDDDLTLRQSAWFEESALTEILFKEDTDIEITVLSETTHHKNTFGFYTYDPENIPTSSNDLKDMTVVFPNATVTTSGSHLMKGDKVCLSDFKAGSQLGFFLAFKGFVDGEVTTGYRTHYSSRWLNKNRTIKQQNVLLADPENQTLILAYEDIQRPYDDQDFDDGIFLITFSNANAVDWSAFLKLPE</sequence>
<feature type="domain" description="DUF4114" evidence="1">
    <location>
        <begin position="538"/>
        <end position="617"/>
    </location>
</feature>
<dbReference type="PROSITE" id="PS51257">
    <property type="entry name" value="PROKAR_LIPOPROTEIN"/>
    <property type="match status" value="1"/>
</dbReference>
<dbReference type="InterPro" id="IPR025193">
    <property type="entry name" value="DUF4114"/>
</dbReference>
<gene>
    <name evidence="2" type="ORF">K4G66_29515</name>
</gene>
<dbReference type="Pfam" id="PF13448">
    <property type="entry name" value="DUF4114"/>
    <property type="match status" value="1"/>
</dbReference>
<protein>
    <submittedName>
        <fullName evidence="2">DUF4114 domain-containing protein</fullName>
    </submittedName>
</protein>
<dbReference type="AlphaFoldDB" id="A0AA49JD87"/>
<dbReference type="SUPFAM" id="SSF50969">
    <property type="entry name" value="YVTN repeat-like/Quinoprotein amine dehydrogenase"/>
    <property type="match status" value="1"/>
</dbReference>
<organism evidence="2">
    <name type="scientific">Roseihalotalea indica</name>
    <dbReference type="NCBI Taxonomy" id="2867963"/>
    <lineage>
        <taxon>Bacteria</taxon>
        <taxon>Pseudomonadati</taxon>
        <taxon>Bacteroidota</taxon>
        <taxon>Cytophagia</taxon>
        <taxon>Cytophagales</taxon>
        <taxon>Catalimonadaceae</taxon>
        <taxon>Roseihalotalea</taxon>
    </lineage>
</organism>
<proteinExistence type="predicted"/>
<reference evidence="2" key="1">
    <citation type="journal article" date="2023" name="Comput. Struct. Biotechnol. J.">
        <title>Discovery of a novel marine Bacteroidetes with a rich repertoire of carbohydrate-active enzymes.</title>
        <authorList>
            <person name="Chen B."/>
            <person name="Liu G."/>
            <person name="Chen Q."/>
            <person name="Wang H."/>
            <person name="Liu L."/>
            <person name="Tang K."/>
        </authorList>
    </citation>
    <scope>NUCLEOTIDE SEQUENCE</scope>
    <source>
        <strain evidence="2">TK19036</strain>
    </source>
</reference>
<accession>A0AA49JD87</accession>